<dbReference type="EMBL" id="JAIQUM010000008">
    <property type="protein sequence ID" value="MBZ5749792.1"/>
    <property type="molecule type" value="Genomic_DNA"/>
</dbReference>
<accession>A0ABS7UP17</accession>
<evidence type="ECO:0000313" key="2">
    <source>
        <dbReference type="EMBL" id="MBZ5749792.1"/>
    </source>
</evidence>
<protein>
    <submittedName>
        <fullName evidence="2">Uncharacterized protein</fullName>
    </submittedName>
</protein>
<evidence type="ECO:0000313" key="3">
    <source>
        <dbReference type="Proteomes" id="UP001165287"/>
    </source>
</evidence>
<organism evidence="2 3">
    <name type="scientific">Metabacillus rhizolycopersici</name>
    <dbReference type="NCBI Taxonomy" id="2875709"/>
    <lineage>
        <taxon>Bacteria</taxon>
        <taxon>Bacillati</taxon>
        <taxon>Bacillota</taxon>
        <taxon>Bacilli</taxon>
        <taxon>Bacillales</taxon>
        <taxon>Bacillaceae</taxon>
        <taxon>Metabacillus</taxon>
    </lineage>
</organism>
<evidence type="ECO:0000256" key="1">
    <source>
        <dbReference type="SAM" id="MobiDB-lite"/>
    </source>
</evidence>
<dbReference type="RefSeq" id="WP_224137720.1">
    <property type="nucleotide sequence ID" value="NZ_JAIQUM010000008.1"/>
</dbReference>
<feature type="compositionally biased region" description="Basic and acidic residues" evidence="1">
    <location>
        <begin position="28"/>
        <end position="47"/>
    </location>
</feature>
<comment type="caution">
    <text evidence="2">The sequence shown here is derived from an EMBL/GenBank/DDBJ whole genome shotgun (WGS) entry which is preliminary data.</text>
</comment>
<keyword evidence="3" id="KW-1185">Reference proteome</keyword>
<gene>
    <name evidence="2" type="ORF">K9V48_05945</name>
</gene>
<reference evidence="2" key="1">
    <citation type="submission" date="2024-05" db="EMBL/GenBank/DDBJ databases">
        <title>Metabacillus sp. nov., isolated from the rhizosphere soil of tomato plants.</title>
        <authorList>
            <person name="Ma R."/>
        </authorList>
    </citation>
    <scope>NUCLEOTIDE SEQUENCE</scope>
    <source>
        <strain evidence="2">DBTR6</strain>
    </source>
</reference>
<feature type="region of interest" description="Disordered" evidence="1">
    <location>
        <begin position="28"/>
        <end position="76"/>
    </location>
</feature>
<sequence>MDITELLSNPIVWGLLVWLFSRFFTSKDKEEKSPTTKHTTRPEKPVDSRPPSRPKPSPVMTTVEHESRKPKNQTLQTVQEAYERMKAREVEKPDRIELVEAHGHQSHRLVPREGTLPKLNRNVKQNHLLVDRQKAAQGVVWSEILGAPRSQKPHYTRNRRHS</sequence>
<name>A0ABS7UP17_9BACI</name>
<dbReference type="Proteomes" id="UP001165287">
    <property type="component" value="Unassembled WGS sequence"/>
</dbReference>
<proteinExistence type="predicted"/>